<accession>A0A197JQ66</accession>
<feature type="compositionally biased region" description="Polar residues" evidence="2">
    <location>
        <begin position="109"/>
        <end position="119"/>
    </location>
</feature>
<keyword evidence="4" id="KW-1185">Reference proteome</keyword>
<gene>
    <name evidence="3" type="ORF">K457DRAFT_694815</name>
</gene>
<evidence type="ECO:0000313" key="3">
    <source>
        <dbReference type="EMBL" id="OAQ26489.1"/>
    </source>
</evidence>
<dbReference type="EMBL" id="KV442066">
    <property type="protein sequence ID" value="OAQ26489.1"/>
    <property type="molecule type" value="Genomic_DNA"/>
</dbReference>
<name>A0A197JQ66_9FUNG</name>
<feature type="compositionally biased region" description="Low complexity" evidence="2">
    <location>
        <begin position="133"/>
        <end position="162"/>
    </location>
</feature>
<reference evidence="3 4" key="1">
    <citation type="submission" date="2016-05" db="EMBL/GenBank/DDBJ databases">
        <title>Genome sequencing reveals origins of a unique bacterial endosymbiosis in the earliest lineages of terrestrial Fungi.</title>
        <authorList>
            <consortium name="DOE Joint Genome Institute"/>
            <person name="Uehling J."/>
            <person name="Gryganskyi A."/>
            <person name="Hameed K."/>
            <person name="Tschaplinski T."/>
            <person name="Misztal P."/>
            <person name="Wu S."/>
            <person name="Desiro A."/>
            <person name="Vande Pol N."/>
            <person name="Du Z.-Y."/>
            <person name="Zienkiewicz A."/>
            <person name="Zienkiewicz K."/>
            <person name="Morin E."/>
            <person name="Tisserant E."/>
            <person name="Splivallo R."/>
            <person name="Hainaut M."/>
            <person name="Henrissat B."/>
            <person name="Ohm R."/>
            <person name="Kuo A."/>
            <person name="Yan J."/>
            <person name="Lipzen A."/>
            <person name="Nolan M."/>
            <person name="Labutti K."/>
            <person name="Barry K."/>
            <person name="Goldstein A."/>
            <person name="Labbe J."/>
            <person name="Schadt C."/>
            <person name="Tuskan G."/>
            <person name="Grigoriev I."/>
            <person name="Martin F."/>
            <person name="Vilgalys R."/>
            <person name="Bonito G."/>
        </authorList>
    </citation>
    <scope>NUCLEOTIDE SEQUENCE [LARGE SCALE GENOMIC DNA]</scope>
    <source>
        <strain evidence="3 4">AG-77</strain>
    </source>
</reference>
<feature type="compositionally biased region" description="Low complexity" evidence="2">
    <location>
        <begin position="171"/>
        <end position="182"/>
    </location>
</feature>
<evidence type="ECO:0000256" key="1">
    <source>
        <dbReference type="SAM" id="Coils"/>
    </source>
</evidence>
<organism evidence="3 4">
    <name type="scientific">Linnemannia elongata AG-77</name>
    <dbReference type="NCBI Taxonomy" id="1314771"/>
    <lineage>
        <taxon>Eukaryota</taxon>
        <taxon>Fungi</taxon>
        <taxon>Fungi incertae sedis</taxon>
        <taxon>Mucoromycota</taxon>
        <taxon>Mortierellomycotina</taxon>
        <taxon>Mortierellomycetes</taxon>
        <taxon>Mortierellales</taxon>
        <taxon>Mortierellaceae</taxon>
        <taxon>Linnemannia</taxon>
    </lineage>
</organism>
<evidence type="ECO:0000256" key="2">
    <source>
        <dbReference type="SAM" id="MobiDB-lite"/>
    </source>
</evidence>
<protein>
    <submittedName>
        <fullName evidence="3">Uncharacterized protein</fullName>
    </submittedName>
</protein>
<proteinExistence type="predicted"/>
<dbReference type="Proteomes" id="UP000078512">
    <property type="component" value="Unassembled WGS sequence"/>
</dbReference>
<feature type="region of interest" description="Disordered" evidence="2">
    <location>
        <begin position="35"/>
        <end position="56"/>
    </location>
</feature>
<feature type="coiled-coil region" evidence="1">
    <location>
        <begin position="208"/>
        <end position="261"/>
    </location>
</feature>
<feature type="region of interest" description="Disordered" evidence="2">
    <location>
        <begin position="109"/>
        <end position="184"/>
    </location>
</feature>
<keyword evidence="1" id="KW-0175">Coiled coil</keyword>
<sequence length="382" mass="41341">MDLQQHYEQVHQQWLMEQQQQEHNQQLYAQHLQQQNPGRTTPDLHRKRGLANESDEFMGIKKRNLGSEATAQGIFGFPETGADSPGSIMSTEGGAQAQMGYFDQQPYFSGSSSAATSPHQGVGLYHQQQMQQANTSAPSTPAASLDSSSGQSSLSRSPGSTSIWGSLAQGSHSSPPTPSVTSIAGRTTGMTANMVASNLMAGSSGTDGADLQRRLLEEQQLLHDAQQQEQQKLQMAQQWELEQMQRQQQEYQQTKARQQQQMQFQHSPPSAAPIHHDHNDPATWGSYNSVPAAVGGAGQFTGYLGGYGKGYTPAAIGGVAALAAVSAMAASRHTPTNGHRSDSGSSTEIDAMQRAWFFDFFCPPMHARHNSLFEMDCGVVSS</sequence>
<dbReference type="AlphaFoldDB" id="A0A197JQ66"/>
<dbReference type="OrthoDB" id="2448652at2759"/>
<evidence type="ECO:0000313" key="4">
    <source>
        <dbReference type="Proteomes" id="UP000078512"/>
    </source>
</evidence>